<dbReference type="RefSeq" id="WP_083344079.1">
    <property type="nucleotide sequence ID" value="NZ_LT629690.1"/>
</dbReference>
<reference evidence="1 2" key="1">
    <citation type="submission" date="2016-10" db="EMBL/GenBank/DDBJ databases">
        <authorList>
            <person name="de Groot N.N."/>
        </authorList>
    </citation>
    <scope>NUCLEOTIDE SEQUENCE [LARGE SCALE GENOMIC DNA]</scope>
    <source>
        <strain evidence="1 2">GAS232</strain>
    </source>
</reference>
<dbReference type="InterPro" id="IPR041881">
    <property type="entry name" value="PqqD_sf"/>
</dbReference>
<keyword evidence="2" id="KW-1185">Reference proteome</keyword>
<proteinExistence type="predicted"/>
<dbReference type="AlphaFoldDB" id="A0A1G7H0L8"/>
<gene>
    <name evidence="1" type="ORF">SAMN05444167_0872</name>
</gene>
<dbReference type="Proteomes" id="UP000182427">
    <property type="component" value="Chromosome I"/>
</dbReference>
<dbReference type="Pfam" id="PF05402">
    <property type="entry name" value="PqqD"/>
    <property type="match status" value="1"/>
</dbReference>
<name>A0A1G7H0L8_9BACT</name>
<dbReference type="Gene3D" id="1.10.10.1150">
    <property type="entry name" value="Coenzyme PQQ synthesis protein D (PqqD)"/>
    <property type="match status" value="1"/>
</dbReference>
<evidence type="ECO:0000313" key="1">
    <source>
        <dbReference type="EMBL" id="SDE93957.1"/>
    </source>
</evidence>
<protein>
    <submittedName>
        <fullName evidence="1">Coenzyme PQQ synthesis protein D (PqqD)</fullName>
    </submittedName>
</protein>
<accession>A0A1G7H0L8</accession>
<dbReference type="EMBL" id="LT629690">
    <property type="protein sequence ID" value="SDE93957.1"/>
    <property type="molecule type" value="Genomic_DNA"/>
</dbReference>
<organism evidence="1 2">
    <name type="scientific">Terriglobus roseus</name>
    <dbReference type="NCBI Taxonomy" id="392734"/>
    <lineage>
        <taxon>Bacteria</taxon>
        <taxon>Pseudomonadati</taxon>
        <taxon>Acidobacteriota</taxon>
        <taxon>Terriglobia</taxon>
        <taxon>Terriglobales</taxon>
        <taxon>Acidobacteriaceae</taxon>
        <taxon>Terriglobus</taxon>
    </lineage>
</organism>
<dbReference type="OrthoDB" id="1495225at2"/>
<evidence type="ECO:0000313" key="2">
    <source>
        <dbReference type="Proteomes" id="UP000182427"/>
    </source>
</evidence>
<sequence>MLKNMAIEIRGDSVIRRAEGWLSAWVGEELVMMSADTGTCISLSPTGGRTWELLETPRQLDSLVDELVHEYGATDDEVRTDVLTFLERLQKEGGITVGESTAA</sequence>
<dbReference type="InterPro" id="IPR008792">
    <property type="entry name" value="PQQD"/>
</dbReference>